<protein>
    <submittedName>
        <fullName evidence="2">Uncharacterized protein</fullName>
    </submittedName>
</protein>
<feature type="compositionally biased region" description="Basic and acidic residues" evidence="1">
    <location>
        <begin position="342"/>
        <end position="358"/>
    </location>
</feature>
<comment type="caution">
    <text evidence="2">The sequence shown here is derived from an EMBL/GenBank/DDBJ whole genome shotgun (WGS) entry which is preliminary data.</text>
</comment>
<keyword evidence="3" id="KW-1185">Reference proteome</keyword>
<feature type="compositionally biased region" description="Low complexity" evidence="1">
    <location>
        <begin position="315"/>
        <end position="339"/>
    </location>
</feature>
<feature type="compositionally biased region" description="Basic and acidic residues" evidence="1">
    <location>
        <begin position="423"/>
        <end position="450"/>
    </location>
</feature>
<reference evidence="2" key="2">
    <citation type="submission" date="2023-07" db="EMBL/GenBank/DDBJ databases">
        <authorList>
            <consortium name="Lawrence Berkeley National Laboratory"/>
            <person name="Haridas S."/>
            <person name="Hensen N."/>
            <person name="Bonometti L."/>
            <person name="Westerberg I."/>
            <person name="Brannstrom I.O."/>
            <person name="Guillou S."/>
            <person name="Cros-Aarteil S."/>
            <person name="Calhoun S."/>
            <person name="Kuo A."/>
            <person name="Mondo S."/>
            <person name="Pangilinan J."/>
            <person name="Riley R."/>
            <person name="LaButti K."/>
            <person name="Andreopoulos B."/>
            <person name="Lipzen A."/>
            <person name="Chen C."/>
            <person name="Yanf M."/>
            <person name="Daum C."/>
            <person name="Ng V."/>
            <person name="Clum A."/>
            <person name="Steindorff A."/>
            <person name="Ohm R."/>
            <person name="Martin F."/>
            <person name="Silar P."/>
            <person name="Natvig D."/>
            <person name="Lalanne C."/>
            <person name="Gautier V."/>
            <person name="Ament-velasquez S.L."/>
            <person name="Kruys A."/>
            <person name="Hutchinson M.I."/>
            <person name="Powell A.J."/>
            <person name="Barry K."/>
            <person name="Miller A.N."/>
            <person name="Grigoriev I.V."/>
            <person name="Debuchy R."/>
            <person name="Gladieux P."/>
            <person name="Thoren M.H."/>
            <person name="Johannesson H."/>
        </authorList>
    </citation>
    <scope>NUCLEOTIDE SEQUENCE</scope>
    <source>
        <strain evidence="2">FGSC 1904</strain>
    </source>
</reference>
<feature type="compositionally biased region" description="Low complexity" evidence="1">
    <location>
        <begin position="484"/>
        <end position="496"/>
    </location>
</feature>
<feature type="region of interest" description="Disordered" evidence="1">
    <location>
        <begin position="244"/>
        <end position="268"/>
    </location>
</feature>
<evidence type="ECO:0000313" key="3">
    <source>
        <dbReference type="Proteomes" id="UP001281003"/>
    </source>
</evidence>
<dbReference type="EMBL" id="JAUTDP010000002">
    <property type="protein sequence ID" value="KAK3401336.1"/>
    <property type="molecule type" value="Genomic_DNA"/>
</dbReference>
<feature type="compositionally biased region" description="Basic residues" evidence="1">
    <location>
        <begin position="451"/>
        <end position="463"/>
    </location>
</feature>
<feature type="region of interest" description="Disordered" evidence="1">
    <location>
        <begin position="285"/>
        <end position="501"/>
    </location>
</feature>
<gene>
    <name evidence="2" type="ORF">B0T20DRAFT_113265</name>
</gene>
<dbReference type="AlphaFoldDB" id="A0AAE0PK32"/>
<evidence type="ECO:0000256" key="1">
    <source>
        <dbReference type="SAM" id="MobiDB-lite"/>
    </source>
</evidence>
<sequence>MAPGTFSRFFREVMGQNSYQSEYYVVRQPSHRRRARARSVERTSKDSRESRESRESRPRREHHVHETVEIHRKPSRRHGDREKKVRKEYEYRYELFQDDSEPEDNADLKHVSWAQWPDLQATLSNYQSAPQYQYHSTTEPSSEFQPQTDNQVLQEWISTELALIWSSLDQLHRENIERSANYDPYLQQAILASYATFKEEQIQPLLDEIARLERQGKDYEDLVKELMGVIRGYQVELRAVWDREEKDKKEQEERAAKVARENRRRREEETARLEREWEAWHHQNLSGPALAGGSGSNPPSPTGSAPPPYEDGHIPPEQQQPAPAPQHAVPVPVPVGAVPARPPKELEQPHQPRVRFEEILQEIPAPRHYTDDEYEYGPRDHGRRERGRGRDRDYHRGEHRENEWTYDWPRSPRTASTETQYPRSRDVHHNHSHSEDRRGRRHEDGRELHDRHHRHYHHRRDHHDRRDDRAERRADERLTDWNIPSPSVVSTPAPSTHWDVHPRSPRYGYEFEAADHRVRAEPRPKRRHSVSYAPASYAPSSYVSHVEPHWLPAGIPTSGEGDKYPRGWRVVRFAV</sequence>
<feature type="compositionally biased region" description="Pro residues" evidence="1">
    <location>
        <begin position="298"/>
        <end position="309"/>
    </location>
</feature>
<name>A0AAE0PK32_SORBR</name>
<feature type="compositionally biased region" description="Basic and acidic residues" evidence="1">
    <location>
        <begin position="38"/>
        <end position="83"/>
    </location>
</feature>
<dbReference type="Proteomes" id="UP001281003">
    <property type="component" value="Unassembled WGS sequence"/>
</dbReference>
<feature type="compositionally biased region" description="Basic and acidic residues" evidence="1">
    <location>
        <begin position="368"/>
        <end position="403"/>
    </location>
</feature>
<evidence type="ECO:0000313" key="2">
    <source>
        <dbReference type="EMBL" id="KAK3401336.1"/>
    </source>
</evidence>
<organism evidence="2 3">
    <name type="scientific">Sordaria brevicollis</name>
    <dbReference type="NCBI Taxonomy" id="83679"/>
    <lineage>
        <taxon>Eukaryota</taxon>
        <taxon>Fungi</taxon>
        <taxon>Dikarya</taxon>
        <taxon>Ascomycota</taxon>
        <taxon>Pezizomycotina</taxon>
        <taxon>Sordariomycetes</taxon>
        <taxon>Sordariomycetidae</taxon>
        <taxon>Sordariales</taxon>
        <taxon>Sordariaceae</taxon>
        <taxon>Sordaria</taxon>
    </lineage>
</organism>
<feature type="region of interest" description="Disordered" evidence="1">
    <location>
        <begin position="28"/>
        <end position="83"/>
    </location>
</feature>
<reference evidence="2" key="1">
    <citation type="journal article" date="2023" name="Mol. Phylogenet. Evol.">
        <title>Genome-scale phylogeny and comparative genomics of the fungal order Sordariales.</title>
        <authorList>
            <person name="Hensen N."/>
            <person name="Bonometti L."/>
            <person name="Westerberg I."/>
            <person name="Brannstrom I.O."/>
            <person name="Guillou S."/>
            <person name="Cros-Aarteil S."/>
            <person name="Calhoun S."/>
            <person name="Haridas S."/>
            <person name="Kuo A."/>
            <person name="Mondo S."/>
            <person name="Pangilinan J."/>
            <person name="Riley R."/>
            <person name="LaButti K."/>
            <person name="Andreopoulos B."/>
            <person name="Lipzen A."/>
            <person name="Chen C."/>
            <person name="Yan M."/>
            <person name="Daum C."/>
            <person name="Ng V."/>
            <person name="Clum A."/>
            <person name="Steindorff A."/>
            <person name="Ohm R.A."/>
            <person name="Martin F."/>
            <person name="Silar P."/>
            <person name="Natvig D.O."/>
            <person name="Lalanne C."/>
            <person name="Gautier V."/>
            <person name="Ament-Velasquez S.L."/>
            <person name="Kruys A."/>
            <person name="Hutchinson M.I."/>
            <person name="Powell A.J."/>
            <person name="Barry K."/>
            <person name="Miller A.N."/>
            <person name="Grigoriev I.V."/>
            <person name="Debuchy R."/>
            <person name="Gladieux P."/>
            <person name="Hiltunen Thoren M."/>
            <person name="Johannesson H."/>
        </authorList>
    </citation>
    <scope>NUCLEOTIDE SEQUENCE</scope>
    <source>
        <strain evidence="2">FGSC 1904</strain>
    </source>
</reference>
<feature type="compositionally biased region" description="Basic and acidic residues" evidence="1">
    <location>
        <begin position="464"/>
        <end position="479"/>
    </location>
</feature>
<feature type="compositionally biased region" description="Polar residues" evidence="1">
    <location>
        <begin position="413"/>
        <end position="422"/>
    </location>
</feature>
<accession>A0AAE0PK32</accession>
<proteinExistence type="predicted"/>